<feature type="compositionally biased region" description="Basic and acidic residues" evidence="12">
    <location>
        <begin position="1"/>
        <end position="11"/>
    </location>
</feature>
<dbReference type="GO" id="GO:0050793">
    <property type="term" value="P:regulation of developmental process"/>
    <property type="evidence" value="ECO:0007669"/>
    <property type="project" value="TreeGrafter"/>
</dbReference>
<keyword evidence="8 14" id="KW-0238">DNA-binding</keyword>
<dbReference type="NCBIfam" id="TIGR01566">
    <property type="entry name" value="ZF_HD_prot_N"/>
    <property type="match status" value="1"/>
</dbReference>
<evidence type="ECO:0000256" key="12">
    <source>
        <dbReference type="SAM" id="MobiDB-lite"/>
    </source>
</evidence>
<keyword evidence="11" id="KW-0539">Nucleus</keyword>
<dbReference type="GO" id="GO:0000976">
    <property type="term" value="F:transcription cis-regulatory region binding"/>
    <property type="evidence" value="ECO:0007669"/>
    <property type="project" value="TreeGrafter"/>
</dbReference>
<keyword evidence="9 14" id="KW-0371">Homeobox</keyword>
<comment type="caution">
    <text evidence="14">The sequence shown here is derived from an EMBL/GenBank/DDBJ whole genome shotgun (WGS) entry which is preliminary data.</text>
</comment>
<dbReference type="FunFam" id="1.10.10.60:FF:000257">
    <property type="entry name" value="Zinc-finger homeodomain protein 2"/>
    <property type="match status" value="1"/>
</dbReference>
<feature type="region of interest" description="Disordered" evidence="12">
    <location>
        <begin position="1"/>
        <end position="72"/>
    </location>
</feature>
<dbReference type="GO" id="GO:0003700">
    <property type="term" value="F:DNA-binding transcription factor activity"/>
    <property type="evidence" value="ECO:0007669"/>
    <property type="project" value="TreeGrafter"/>
</dbReference>
<dbReference type="PANTHER" id="PTHR31948">
    <property type="entry name" value="ZINC-FINGER HOMEODOMAIN PROTEIN 2"/>
    <property type="match status" value="1"/>
</dbReference>
<evidence type="ECO:0000259" key="13">
    <source>
        <dbReference type="PROSITE" id="PS51523"/>
    </source>
</evidence>
<comment type="subunit">
    <text evidence="3">Homo- and heterodimer with other ZFHD proteins.</text>
</comment>
<dbReference type="PROSITE" id="PS51523">
    <property type="entry name" value="ZF_HD_DIMER"/>
    <property type="match status" value="1"/>
</dbReference>
<evidence type="ECO:0000256" key="4">
    <source>
        <dbReference type="ARBA" id="ARBA00022723"/>
    </source>
</evidence>
<comment type="function">
    <text evidence="1">Putative transcription factor.</text>
</comment>
<protein>
    <submittedName>
        <fullName evidence="14">ZF-HD homeobox protein</fullName>
    </submittedName>
</protein>
<gene>
    <name evidence="14" type="ORF">KSP39_PZI012335</name>
</gene>
<feature type="domain" description="ZF-HD dimerization-type" evidence="13">
    <location>
        <begin position="78"/>
        <end position="123"/>
    </location>
</feature>
<reference evidence="14 15" key="1">
    <citation type="journal article" date="2022" name="Nat. Plants">
        <title>Genomes of leafy and leafless Platanthera orchids illuminate the evolution of mycoheterotrophy.</title>
        <authorList>
            <person name="Li M.H."/>
            <person name="Liu K.W."/>
            <person name="Li Z."/>
            <person name="Lu H.C."/>
            <person name="Ye Q.L."/>
            <person name="Zhang D."/>
            <person name="Wang J.Y."/>
            <person name="Li Y.F."/>
            <person name="Zhong Z.M."/>
            <person name="Liu X."/>
            <person name="Yu X."/>
            <person name="Liu D.K."/>
            <person name="Tu X.D."/>
            <person name="Liu B."/>
            <person name="Hao Y."/>
            <person name="Liao X.Y."/>
            <person name="Jiang Y.T."/>
            <person name="Sun W.H."/>
            <person name="Chen J."/>
            <person name="Chen Y.Q."/>
            <person name="Ai Y."/>
            <person name="Zhai J.W."/>
            <person name="Wu S.S."/>
            <person name="Zhou Z."/>
            <person name="Hsiao Y.Y."/>
            <person name="Wu W.L."/>
            <person name="Chen Y.Y."/>
            <person name="Lin Y.F."/>
            <person name="Hsu J.L."/>
            <person name="Li C.Y."/>
            <person name="Wang Z.W."/>
            <person name="Zhao X."/>
            <person name="Zhong W.Y."/>
            <person name="Ma X.K."/>
            <person name="Ma L."/>
            <person name="Huang J."/>
            <person name="Chen G.Z."/>
            <person name="Huang M.Z."/>
            <person name="Huang L."/>
            <person name="Peng D.H."/>
            <person name="Luo Y.B."/>
            <person name="Zou S.Q."/>
            <person name="Chen S.P."/>
            <person name="Lan S."/>
            <person name="Tsai W.C."/>
            <person name="Van de Peer Y."/>
            <person name="Liu Z.J."/>
        </authorList>
    </citation>
    <scope>NUCLEOTIDE SEQUENCE [LARGE SCALE GENOMIC DNA]</scope>
    <source>
        <strain evidence="14">Lor287</strain>
    </source>
</reference>
<evidence type="ECO:0000256" key="1">
    <source>
        <dbReference type="ARBA" id="ARBA00004049"/>
    </source>
</evidence>
<dbReference type="PANTHER" id="PTHR31948:SF167">
    <property type="entry name" value="ZINC-FINGER HOMEODOMAIN PROTEIN 6"/>
    <property type="match status" value="1"/>
</dbReference>
<dbReference type="Gene3D" id="1.10.10.60">
    <property type="entry name" value="Homeodomain-like"/>
    <property type="match status" value="1"/>
</dbReference>
<dbReference type="InterPro" id="IPR006455">
    <property type="entry name" value="Homeodomain_ZF_HD"/>
</dbReference>
<keyword evidence="6" id="KW-0862">Zinc</keyword>
<feature type="compositionally biased region" description="Polar residues" evidence="12">
    <location>
        <begin position="57"/>
        <end position="72"/>
    </location>
</feature>
<dbReference type="InterPro" id="IPR009057">
    <property type="entry name" value="Homeodomain-like_sf"/>
</dbReference>
<accession>A0AAP0G4H6</accession>
<comment type="subcellular location">
    <subcellularLocation>
        <location evidence="2">Nucleus</location>
    </subcellularLocation>
</comment>
<dbReference type="Proteomes" id="UP001418222">
    <property type="component" value="Unassembled WGS sequence"/>
</dbReference>
<organism evidence="14 15">
    <name type="scientific">Platanthera zijinensis</name>
    <dbReference type="NCBI Taxonomy" id="2320716"/>
    <lineage>
        <taxon>Eukaryota</taxon>
        <taxon>Viridiplantae</taxon>
        <taxon>Streptophyta</taxon>
        <taxon>Embryophyta</taxon>
        <taxon>Tracheophyta</taxon>
        <taxon>Spermatophyta</taxon>
        <taxon>Magnoliopsida</taxon>
        <taxon>Liliopsida</taxon>
        <taxon>Asparagales</taxon>
        <taxon>Orchidaceae</taxon>
        <taxon>Orchidoideae</taxon>
        <taxon>Orchideae</taxon>
        <taxon>Orchidinae</taxon>
        <taxon>Platanthera</taxon>
    </lineage>
</organism>
<evidence type="ECO:0000313" key="14">
    <source>
        <dbReference type="EMBL" id="KAK8936597.1"/>
    </source>
</evidence>
<keyword evidence="4" id="KW-0479">Metal-binding</keyword>
<evidence type="ECO:0000256" key="3">
    <source>
        <dbReference type="ARBA" id="ARBA00011416"/>
    </source>
</evidence>
<evidence type="ECO:0000256" key="5">
    <source>
        <dbReference type="ARBA" id="ARBA00022771"/>
    </source>
</evidence>
<dbReference type="SUPFAM" id="SSF46689">
    <property type="entry name" value="Homeodomain-like"/>
    <property type="match status" value="1"/>
</dbReference>
<dbReference type="GO" id="GO:0005634">
    <property type="term" value="C:nucleus"/>
    <property type="evidence" value="ECO:0007669"/>
    <property type="project" value="UniProtKB-SubCell"/>
</dbReference>
<proteinExistence type="predicted"/>
<keyword evidence="7" id="KW-0805">Transcription regulation</keyword>
<evidence type="ECO:0000256" key="6">
    <source>
        <dbReference type="ARBA" id="ARBA00022833"/>
    </source>
</evidence>
<name>A0AAP0G4H6_9ASPA</name>
<dbReference type="InterPro" id="IPR006456">
    <property type="entry name" value="ZF_HD_homeobox_Cys/His_dimer"/>
</dbReference>
<dbReference type="NCBIfam" id="TIGR01565">
    <property type="entry name" value="homeo_ZF_HD"/>
    <property type="match status" value="1"/>
</dbReference>
<keyword evidence="5" id="KW-0863">Zinc-finger</keyword>
<feature type="region of interest" description="Disordered" evidence="12">
    <location>
        <begin position="161"/>
        <end position="198"/>
    </location>
</feature>
<evidence type="ECO:0000256" key="7">
    <source>
        <dbReference type="ARBA" id="ARBA00023015"/>
    </source>
</evidence>
<evidence type="ECO:0000256" key="8">
    <source>
        <dbReference type="ARBA" id="ARBA00023125"/>
    </source>
</evidence>
<keyword evidence="10" id="KW-0804">Transcription</keyword>
<feature type="compositionally biased region" description="Low complexity" evidence="12">
    <location>
        <begin position="165"/>
        <end position="174"/>
    </location>
</feature>
<sequence>MEFRGSIHDDGQLGTSASPPPIRASAFTKPPSSSSSHNGLVLSPPTPAAANPDSCPGTASFSRHPSAKTTSGDRAANYKECLKNHAASIGGHVLDGCGEFMPLDDDAFKCAACGCHRSFHRKSFDAAGGRRSASSTTSALLPLLLPPPPLHSYRHHQKHFGFQPSLSGGTTTDSSSEDQLDAADAAATAAQPTHMVSAASRKRFRTTFTAEQKEKMLGFAERVGWRLQKQYDNVIEEFCNEIGVRRKVFKVWMHNNKHSLRKQQLLLQHQPHEQLEHLHLQQREQP</sequence>
<dbReference type="GO" id="GO:0008270">
    <property type="term" value="F:zinc ion binding"/>
    <property type="evidence" value="ECO:0007669"/>
    <property type="project" value="UniProtKB-KW"/>
</dbReference>
<keyword evidence="15" id="KW-1185">Reference proteome</keyword>
<evidence type="ECO:0000313" key="15">
    <source>
        <dbReference type="Proteomes" id="UP001418222"/>
    </source>
</evidence>
<dbReference type="Pfam" id="PF04770">
    <property type="entry name" value="ZF-HD_dimer"/>
    <property type="match status" value="1"/>
</dbReference>
<evidence type="ECO:0000256" key="11">
    <source>
        <dbReference type="ARBA" id="ARBA00023242"/>
    </source>
</evidence>
<evidence type="ECO:0000256" key="10">
    <source>
        <dbReference type="ARBA" id="ARBA00023163"/>
    </source>
</evidence>
<evidence type="ECO:0000256" key="2">
    <source>
        <dbReference type="ARBA" id="ARBA00004123"/>
    </source>
</evidence>
<dbReference type="EMBL" id="JBBWWQ010000010">
    <property type="protein sequence ID" value="KAK8936597.1"/>
    <property type="molecule type" value="Genomic_DNA"/>
</dbReference>
<evidence type="ECO:0000256" key="9">
    <source>
        <dbReference type="ARBA" id="ARBA00023155"/>
    </source>
</evidence>
<dbReference type="AlphaFoldDB" id="A0AAP0G4H6"/>